<gene>
    <name evidence="2" type="ORF">CHGG_08961</name>
</gene>
<protein>
    <submittedName>
        <fullName evidence="2">Uncharacterized protein</fullName>
    </submittedName>
</protein>
<dbReference type="GeneID" id="4395890"/>
<proteinExistence type="predicted"/>
<dbReference type="HOGENOM" id="CLU_1517702_0_0_1"/>
<keyword evidence="3" id="KW-1185">Reference proteome</keyword>
<dbReference type="AlphaFoldDB" id="Q2GSU3"/>
<dbReference type="InParanoid" id="Q2GSU3"/>
<organism evidence="2 3">
    <name type="scientific">Chaetomium globosum (strain ATCC 6205 / CBS 148.51 / DSM 1962 / NBRC 6347 / NRRL 1970)</name>
    <name type="common">Soil fungus</name>
    <dbReference type="NCBI Taxonomy" id="306901"/>
    <lineage>
        <taxon>Eukaryota</taxon>
        <taxon>Fungi</taxon>
        <taxon>Dikarya</taxon>
        <taxon>Ascomycota</taxon>
        <taxon>Pezizomycotina</taxon>
        <taxon>Sordariomycetes</taxon>
        <taxon>Sordariomycetidae</taxon>
        <taxon>Sordariales</taxon>
        <taxon>Chaetomiaceae</taxon>
        <taxon>Chaetomium</taxon>
    </lineage>
</organism>
<name>Q2GSU3_CHAGB</name>
<sequence length="177" mass="18259">MSGGWSRERIALVEEGLAFGGRMPSDTRAASALSSSSRGTGTKPAPGSAEREEVGDVGGMGRLGTGGAWPMGRRGIEGRPGASACEAATEVAAVKLLRRDVLRVRMPSLGGGVGLRLGRPNGDGHEDIRNGEVRKFERAELVELAPSAIAFITKADGIEANLGDHSEVVLPGQATTV</sequence>
<dbReference type="EMBL" id="CH408034">
    <property type="protein sequence ID" value="EAQ84947.1"/>
    <property type="molecule type" value="Genomic_DNA"/>
</dbReference>
<evidence type="ECO:0000256" key="1">
    <source>
        <dbReference type="SAM" id="MobiDB-lite"/>
    </source>
</evidence>
<evidence type="ECO:0000313" key="2">
    <source>
        <dbReference type="EMBL" id="EAQ84947.1"/>
    </source>
</evidence>
<feature type="compositionally biased region" description="Gly residues" evidence="1">
    <location>
        <begin position="56"/>
        <end position="69"/>
    </location>
</feature>
<dbReference type="RefSeq" id="XP_001226888.1">
    <property type="nucleotide sequence ID" value="XM_001226887.1"/>
</dbReference>
<accession>Q2GSU3</accession>
<feature type="region of interest" description="Disordered" evidence="1">
    <location>
        <begin position="16"/>
        <end position="75"/>
    </location>
</feature>
<dbReference type="Proteomes" id="UP000001056">
    <property type="component" value="Unassembled WGS sequence"/>
</dbReference>
<evidence type="ECO:0000313" key="3">
    <source>
        <dbReference type="Proteomes" id="UP000001056"/>
    </source>
</evidence>
<reference evidence="3" key="1">
    <citation type="journal article" date="2015" name="Genome Announc.">
        <title>Draft genome sequence of the cellulolytic fungus Chaetomium globosum.</title>
        <authorList>
            <person name="Cuomo C.A."/>
            <person name="Untereiner W.A."/>
            <person name="Ma L.-J."/>
            <person name="Grabherr M."/>
            <person name="Birren B.W."/>
        </authorList>
    </citation>
    <scope>NUCLEOTIDE SEQUENCE [LARGE SCALE GENOMIC DNA]</scope>
    <source>
        <strain evidence="3">ATCC 6205 / CBS 148.51 / DSM 1962 / NBRC 6347 / NRRL 1970</strain>
    </source>
</reference>
<dbReference type="VEuPathDB" id="FungiDB:CHGG_08961"/>